<dbReference type="Pfam" id="PF00072">
    <property type="entry name" value="Response_reg"/>
    <property type="match status" value="1"/>
</dbReference>
<evidence type="ECO:0000259" key="8">
    <source>
        <dbReference type="PROSITE" id="PS01124"/>
    </source>
</evidence>
<feature type="modified residue" description="4-aspartylphosphate" evidence="6">
    <location>
        <position position="1168"/>
    </location>
</feature>
<evidence type="ECO:0000259" key="9">
    <source>
        <dbReference type="PROSITE" id="PS50109"/>
    </source>
</evidence>
<dbReference type="SMART" id="SM00448">
    <property type="entry name" value="REC"/>
    <property type="match status" value="1"/>
</dbReference>
<dbReference type="Gene3D" id="2.60.40.10">
    <property type="entry name" value="Immunoglobulins"/>
    <property type="match status" value="1"/>
</dbReference>
<evidence type="ECO:0000256" key="3">
    <source>
        <dbReference type="ARBA" id="ARBA00022553"/>
    </source>
</evidence>
<protein>
    <recommendedName>
        <fullName evidence="2">histidine kinase</fullName>
        <ecNumber evidence="2">2.7.13.3</ecNumber>
    </recommendedName>
</protein>
<evidence type="ECO:0000256" key="1">
    <source>
        <dbReference type="ARBA" id="ARBA00000085"/>
    </source>
</evidence>
<dbReference type="SUPFAM" id="SSF63825">
    <property type="entry name" value="YWTD domain"/>
    <property type="match status" value="1"/>
</dbReference>
<dbReference type="InterPro" id="IPR015943">
    <property type="entry name" value="WD40/YVTN_repeat-like_dom_sf"/>
</dbReference>
<dbReference type="InterPro" id="IPR036097">
    <property type="entry name" value="HisK_dim/P_sf"/>
</dbReference>
<dbReference type="PANTHER" id="PTHR43547:SF2">
    <property type="entry name" value="HYBRID SIGNAL TRANSDUCTION HISTIDINE KINASE C"/>
    <property type="match status" value="1"/>
</dbReference>
<dbReference type="EMBL" id="FOCL01000007">
    <property type="protein sequence ID" value="SEO34445.1"/>
    <property type="molecule type" value="Genomic_DNA"/>
</dbReference>
<feature type="domain" description="Response regulatory" evidence="10">
    <location>
        <begin position="1120"/>
        <end position="1235"/>
    </location>
</feature>
<organism evidence="11 12">
    <name type="scientific">Mucilaginibacter gossypiicola</name>
    <dbReference type="NCBI Taxonomy" id="551995"/>
    <lineage>
        <taxon>Bacteria</taxon>
        <taxon>Pseudomonadati</taxon>
        <taxon>Bacteroidota</taxon>
        <taxon>Sphingobacteriia</taxon>
        <taxon>Sphingobacteriales</taxon>
        <taxon>Sphingobacteriaceae</taxon>
        <taxon>Mucilaginibacter</taxon>
    </lineage>
</organism>
<dbReference type="SMART" id="SM00388">
    <property type="entry name" value="HisKA"/>
    <property type="match status" value="1"/>
</dbReference>
<keyword evidence="12" id="KW-1185">Reference proteome</keyword>
<dbReference type="PANTHER" id="PTHR43547">
    <property type="entry name" value="TWO-COMPONENT HISTIDINE KINASE"/>
    <property type="match status" value="1"/>
</dbReference>
<evidence type="ECO:0000256" key="5">
    <source>
        <dbReference type="ARBA" id="ARBA00023163"/>
    </source>
</evidence>
<keyword evidence="5" id="KW-0804">Transcription</keyword>
<evidence type="ECO:0000256" key="4">
    <source>
        <dbReference type="ARBA" id="ARBA00023015"/>
    </source>
</evidence>
<dbReference type="InterPro" id="IPR009057">
    <property type="entry name" value="Homeodomain-like_sf"/>
</dbReference>
<dbReference type="PROSITE" id="PS50110">
    <property type="entry name" value="RESPONSE_REGULATORY"/>
    <property type="match status" value="1"/>
</dbReference>
<keyword evidence="7" id="KW-0812">Transmembrane</keyword>
<dbReference type="InterPro" id="IPR013783">
    <property type="entry name" value="Ig-like_fold"/>
</dbReference>
<dbReference type="RefSeq" id="WP_091214362.1">
    <property type="nucleotide sequence ID" value="NZ_FOCL01000007.1"/>
</dbReference>
<name>A0A1H8NXT0_9SPHI</name>
<dbReference type="GO" id="GO:0043565">
    <property type="term" value="F:sequence-specific DNA binding"/>
    <property type="evidence" value="ECO:0007669"/>
    <property type="project" value="InterPro"/>
</dbReference>
<dbReference type="Pfam" id="PF07494">
    <property type="entry name" value="Reg_prop"/>
    <property type="match status" value="3"/>
</dbReference>
<feature type="transmembrane region" description="Helical" evidence="7">
    <location>
        <begin position="787"/>
        <end position="810"/>
    </location>
</feature>
<dbReference type="Gene3D" id="1.10.287.130">
    <property type="match status" value="1"/>
</dbReference>
<dbReference type="Gene3D" id="1.10.10.60">
    <property type="entry name" value="Homeodomain-like"/>
    <property type="match status" value="1"/>
</dbReference>
<dbReference type="SUPFAM" id="SSF52172">
    <property type="entry name" value="CheY-like"/>
    <property type="match status" value="1"/>
</dbReference>
<dbReference type="Pfam" id="PF00512">
    <property type="entry name" value="HisKA"/>
    <property type="match status" value="1"/>
</dbReference>
<feature type="domain" description="HTH araC/xylS-type" evidence="8">
    <location>
        <begin position="1268"/>
        <end position="1366"/>
    </location>
</feature>
<dbReference type="Gene3D" id="3.30.565.10">
    <property type="entry name" value="Histidine kinase-like ATPase, C-terminal domain"/>
    <property type="match status" value="1"/>
</dbReference>
<feature type="domain" description="Histidine kinase" evidence="9">
    <location>
        <begin position="846"/>
        <end position="1064"/>
    </location>
</feature>
<dbReference type="InterPro" id="IPR011123">
    <property type="entry name" value="Y_Y_Y"/>
</dbReference>
<gene>
    <name evidence="11" type="ORF">SAMN05192574_107146</name>
</gene>
<dbReference type="Pfam" id="PF07495">
    <property type="entry name" value="Y_Y_Y"/>
    <property type="match status" value="1"/>
</dbReference>
<evidence type="ECO:0000313" key="11">
    <source>
        <dbReference type="EMBL" id="SEO34445.1"/>
    </source>
</evidence>
<reference evidence="12" key="1">
    <citation type="submission" date="2016-10" db="EMBL/GenBank/DDBJ databases">
        <authorList>
            <person name="Varghese N."/>
            <person name="Submissions S."/>
        </authorList>
    </citation>
    <scope>NUCLEOTIDE SEQUENCE [LARGE SCALE GENOMIC DNA]</scope>
    <source>
        <strain evidence="12">Gh-48</strain>
    </source>
</reference>
<dbReference type="InterPro" id="IPR011110">
    <property type="entry name" value="Reg_prop"/>
</dbReference>
<dbReference type="InterPro" id="IPR001789">
    <property type="entry name" value="Sig_transdc_resp-reg_receiver"/>
</dbReference>
<keyword evidence="3 6" id="KW-0597">Phosphoprotein</keyword>
<dbReference type="InterPro" id="IPR005467">
    <property type="entry name" value="His_kinase_dom"/>
</dbReference>
<dbReference type="GO" id="GO:0000155">
    <property type="term" value="F:phosphorelay sensor kinase activity"/>
    <property type="evidence" value="ECO:0007669"/>
    <property type="project" value="InterPro"/>
</dbReference>
<dbReference type="InterPro" id="IPR036890">
    <property type="entry name" value="HATPase_C_sf"/>
</dbReference>
<evidence type="ECO:0000256" key="2">
    <source>
        <dbReference type="ARBA" id="ARBA00012438"/>
    </source>
</evidence>
<dbReference type="Gene3D" id="3.40.50.2300">
    <property type="match status" value="1"/>
</dbReference>
<dbReference type="InterPro" id="IPR003594">
    <property type="entry name" value="HATPase_dom"/>
</dbReference>
<dbReference type="InterPro" id="IPR018060">
    <property type="entry name" value="HTH_AraC"/>
</dbReference>
<dbReference type="SMART" id="SM00387">
    <property type="entry name" value="HATPase_c"/>
    <property type="match status" value="1"/>
</dbReference>
<evidence type="ECO:0000256" key="7">
    <source>
        <dbReference type="SAM" id="Phobius"/>
    </source>
</evidence>
<dbReference type="Gene3D" id="2.130.10.10">
    <property type="entry name" value="YVTN repeat-like/Quinoprotein amine dehydrogenase"/>
    <property type="match status" value="2"/>
</dbReference>
<dbReference type="PROSITE" id="PS50109">
    <property type="entry name" value="HIS_KIN"/>
    <property type="match status" value="1"/>
</dbReference>
<dbReference type="InterPro" id="IPR011006">
    <property type="entry name" value="CheY-like_superfamily"/>
</dbReference>
<dbReference type="EC" id="2.7.13.3" evidence="2"/>
<dbReference type="SUPFAM" id="SSF46689">
    <property type="entry name" value="Homeodomain-like"/>
    <property type="match status" value="1"/>
</dbReference>
<keyword evidence="4" id="KW-0805">Transcription regulation</keyword>
<dbReference type="PROSITE" id="PS01124">
    <property type="entry name" value="HTH_ARAC_FAMILY_2"/>
    <property type="match status" value="1"/>
</dbReference>
<dbReference type="SUPFAM" id="SSF47384">
    <property type="entry name" value="Homodimeric domain of signal transducing histidine kinase"/>
    <property type="match status" value="1"/>
</dbReference>
<sequence>MKKLYFFLVFWYCVLFALSGNAQYLYQQIDNSSGLSNSCINTIYQDSEQLIWFGTWDGLNFYDGKNIHVFNYERTRPGKNSIASNIIYQVTGDNSRNIWIGTVEGISKFNKSTGDFSNYFYNRKKVVSNGYTIAVDNNGFVYTARRNGNEIDLYNQQLDKFSKVDIKGLHNFLLIKIFFDTHNNLWLLKDDGILEVFNKTAAGFVKQVAFPSVNNIDNVFFVNGKVFYSSKTGDLFRVEDNLTAQKIMKLPHEVRSMSYYRQHYVFAWASKGIGEYDPDFKPSSFLSAEIPVLQNIRITSLQDAGANLLWIGTDGNGILKVTPKENYFGIIQKQSNGQSFHIPVRAFCAVDNELWVGTKGNGIVTIKNFGKSDVSFSTIKSFHTNVDLLDNCVYSITKDKTGMVYIGSDAPGITLYDQRLKRFIKWEEIGGSQKYPSFGSVHCVLHDQDGSAWLGLNEGGLVHLKLEIDKGGHVSLSYLEKFIYDGTNAGPGSYVIYSLAEGSNDRIWIGCRYGGLSMFDKKLRKFKTIKAFSYDKSLSNNDVLSLYMDSHKKLWIGTSFGLNWVDEELAAKQSKPVFNKLYIDDGLPNNTVHAINEDNAGNIWISTNKGLARINPQSLKIVQFKESDGLQSDEFSDNAVWKDPAGMLFFGGIYGFNYFSPGGIVINNEQPHLLLSELQFAGKFATERGLNVLTKNGSAVNQHYELAPQDNYFELNIQPITYLHPQKCQYAYFLENSDKEWHYMGNNEKIIYNNIAAGNYRLLIKWTNGEGIWTEGIPAFSITVKQYFWLTTWAYLLYALVLAGSGYLYFRYRKNKFMMRQQLHMEHMLHQKDEKLHQEQLDFFTNIAHELQTPLTLILGSLERYLYKNKQDEPMQDNYFLSVVKQEASRLHYLVLQLLEFRKAESGFLKNHFSYLNVSGLLKNIAKLFEPLSEPKRLDFSCYIEPDISLWIDKDKLEKIIFNLLSNAFKHSTDGQSVIFSVNRLAGSDQLEFVVANSGCTLTADEMQRLFDRFFVADGSQQSKISSGVGLAFTRQLVSLLNGTIEAQCNNGWIAFKVHLQLSFIPGKHELVTEIGEKVEKPSYIFQSITPAQAKDRQVTVAENNKKALVKSFEQEDKKMILVVEDEQRIRYLLKDILQEQYIVYEAATGKEALEVIKRITPDLIISDIMMPDFDGLQLCGVIKSTPESCHIPFVILSARGTVEQQTEGYELGADAYIPKPFQTEHLLVRVQKLLEYREKLHLFFNNSKLADQLDINDIKDSDKYFIEKVVGIIEDNLLEELDGAFLENALNLSKIQLYRKIKTLSNMSPTELIRHVRLQKSAVLLTTSDLTVSEIFYRTGFNNKTYFFREFKRVYNCSPNAYRAKHRLPDLN</sequence>
<dbReference type="Proteomes" id="UP000198942">
    <property type="component" value="Unassembled WGS sequence"/>
</dbReference>
<dbReference type="Pfam" id="PF02518">
    <property type="entry name" value="HATPase_c"/>
    <property type="match status" value="1"/>
</dbReference>
<comment type="catalytic activity">
    <reaction evidence="1">
        <text>ATP + protein L-histidine = ADP + protein N-phospho-L-histidine.</text>
        <dbReference type="EC" id="2.7.13.3"/>
    </reaction>
</comment>
<keyword evidence="7" id="KW-1133">Transmembrane helix</keyword>
<dbReference type="STRING" id="551995.SAMN05192574_107146"/>
<dbReference type="GO" id="GO:0003700">
    <property type="term" value="F:DNA-binding transcription factor activity"/>
    <property type="evidence" value="ECO:0007669"/>
    <property type="project" value="InterPro"/>
</dbReference>
<dbReference type="CDD" id="cd17574">
    <property type="entry name" value="REC_OmpR"/>
    <property type="match status" value="1"/>
</dbReference>
<evidence type="ECO:0000313" key="12">
    <source>
        <dbReference type="Proteomes" id="UP000198942"/>
    </source>
</evidence>
<keyword evidence="7" id="KW-0472">Membrane</keyword>
<dbReference type="InterPro" id="IPR003661">
    <property type="entry name" value="HisK_dim/P_dom"/>
</dbReference>
<evidence type="ECO:0000256" key="6">
    <source>
        <dbReference type="PROSITE-ProRule" id="PRU00169"/>
    </source>
</evidence>
<dbReference type="Pfam" id="PF12833">
    <property type="entry name" value="HTH_18"/>
    <property type="match status" value="1"/>
</dbReference>
<dbReference type="OrthoDB" id="9809670at2"/>
<dbReference type="CDD" id="cd00082">
    <property type="entry name" value="HisKA"/>
    <property type="match status" value="1"/>
</dbReference>
<dbReference type="SUPFAM" id="SSF63829">
    <property type="entry name" value="Calcium-dependent phosphotriesterase"/>
    <property type="match status" value="2"/>
</dbReference>
<evidence type="ECO:0000259" key="10">
    <source>
        <dbReference type="PROSITE" id="PS50110"/>
    </source>
</evidence>
<dbReference type="SUPFAM" id="SSF55874">
    <property type="entry name" value="ATPase domain of HSP90 chaperone/DNA topoisomerase II/histidine kinase"/>
    <property type="match status" value="1"/>
</dbReference>
<proteinExistence type="predicted"/>
<dbReference type="SMART" id="SM00342">
    <property type="entry name" value="HTH_ARAC"/>
    <property type="match status" value="1"/>
</dbReference>
<accession>A0A1H8NXT0</accession>